<gene>
    <name evidence="2" type="ORF">A966_04391</name>
</gene>
<dbReference type="Proteomes" id="UP000011663">
    <property type="component" value="Unassembled WGS sequence"/>
</dbReference>
<feature type="transmembrane region" description="Helical" evidence="1">
    <location>
        <begin position="145"/>
        <end position="167"/>
    </location>
</feature>
<sequence>MIILLLALIIIGNINRIGYLNNISLIEDNTYSFRISYYDKVFRNSDIYGVYLDIEKTINDYDFIKDIKMGKYGSPYGDLITDKAIDIEKIYNIKYTLKIKSIIYFYAFIIYILIVIFLYFFKEIKNVINIPMLINFLIINKKTSVPILSILFIFIILLLSIIVLGNIPRTGYLDNISLIADNTYRFRINYYDKVFRNSDIYDVYLDIQKTINDNNFIKDIRIDKKGSPFGTLITDKAIETEKIDNIKYYLKIKNIVYLYALIIYLFSIFLFYCISIVKENKLILVSASLLIIIQIFIYFSLYNYFRLI</sequence>
<dbReference type="AlphaFoldDB" id="A0A2U4EWW9"/>
<dbReference type="EMBL" id="ALNZ01000018">
    <property type="protein sequence ID" value="EKV57598.1"/>
    <property type="molecule type" value="Genomic_DNA"/>
</dbReference>
<evidence type="ECO:0000256" key="1">
    <source>
        <dbReference type="SAM" id="Phobius"/>
    </source>
</evidence>
<keyword evidence="1" id="KW-1133">Transmembrane helix</keyword>
<evidence type="ECO:0000313" key="3">
    <source>
        <dbReference type="Proteomes" id="UP000011663"/>
    </source>
</evidence>
<evidence type="ECO:0000313" key="2">
    <source>
        <dbReference type="EMBL" id="EKV57598.1"/>
    </source>
</evidence>
<accession>A0A2U4EWW9</accession>
<dbReference type="GeneID" id="66487329"/>
<reference evidence="2 3" key="1">
    <citation type="submission" date="2012-07" db="EMBL/GenBank/DDBJ databases">
        <title>Genome sequence of Brachyspira sp. 30446, isolated from a pig with mucohaemorrhagic colitis.</title>
        <authorList>
            <person name="Rubin J.E."/>
            <person name="Fernando C."/>
            <person name="Harding J.C.S."/>
            <person name="Hill J.E."/>
        </authorList>
    </citation>
    <scope>NUCLEOTIDE SEQUENCE [LARGE SCALE GENOMIC DNA]</scope>
    <source>
        <strain evidence="2 3">30446</strain>
    </source>
</reference>
<feature type="transmembrane region" description="Helical" evidence="1">
    <location>
        <begin position="102"/>
        <end position="121"/>
    </location>
</feature>
<organism evidence="2 3">
    <name type="scientific">Brachyspira hampsonii 30446</name>
    <dbReference type="NCBI Taxonomy" id="1289135"/>
    <lineage>
        <taxon>Bacteria</taxon>
        <taxon>Pseudomonadati</taxon>
        <taxon>Spirochaetota</taxon>
        <taxon>Spirochaetia</taxon>
        <taxon>Brachyspirales</taxon>
        <taxon>Brachyspiraceae</taxon>
        <taxon>Brachyspira</taxon>
    </lineage>
</organism>
<comment type="caution">
    <text evidence="2">The sequence shown here is derived from an EMBL/GenBank/DDBJ whole genome shotgun (WGS) entry which is preliminary data.</text>
</comment>
<keyword evidence="1" id="KW-0472">Membrane</keyword>
<keyword evidence="1" id="KW-0812">Transmembrane</keyword>
<dbReference type="OrthoDB" id="175771at2"/>
<name>A0A2U4EWW9_9SPIR</name>
<proteinExistence type="predicted"/>
<feature type="transmembrane region" description="Helical" evidence="1">
    <location>
        <begin position="256"/>
        <end position="277"/>
    </location>
</feature>
<dbReference type="RefSeq" id="WP_008722774.1">
    <property type="nucleotide sequence ID" value="NZ_JH994110.1"/>
</dbReference>
<protein>
    <submittedName>
        <fullName evidence="2">Uncharacterized protein</fullName>
    </submittedName>
</protein>
<feature type="transmembrane region" description="Helical" evidence="1">
    <location>
        <begin position="283"/>
        <end position="305"/>
    </location>
</feature>